<comment type="caution">
    <text evidence="2">The sequence shown here is derived from an EMBL/GenBank/DDBJ whole genome shotgun (WGS) entry which is preliminary data.</text>
</comment>
<name>A0A4Z0V1F1_9BACT</name>
<keyword evidence="1" id="KW-0472">Membrane</keyword>
<gene>
    <name evidence="2" type="ORF">EZ315_14135</name>
</gene>
<sequence length="263" mass="30051">MADMYSIVKKQDEKIDGLLKIAKENKDMLVGIDTRLVSAPSPMQTATPVSSAPQKIQVELPSNVATNESVKTTVEAALKQQKKDIAQKLDFSDFSKDLADAFVTMFKDGLDQNVKNVLYEGINREFSRQTEGLKEAAERLRERMYSIVNGAVWAAIPKWAYAVVIAILGIAVGLGIWCYNLNQENTHLHKVEWLYRYERISYDAEGIRNMMLREEAIMAGDRQEQDSIKTMTIQLERRKHAERTHVYFRPSDSWTPESGNLFW</sequence>
<dbReference type="EMBL" id="SJSA01000002">
    <property type="protein sequence ID" value="TGG36959.1"/>
    <property type="molecule type" value="Genomic_DNA"/>
</dbReference>
<dbReference type="AlphaFoldDB" id="A0A4Z0V1F1"/>
<accession>A0A4Z0V1F1</accession>
<organism evidence="2 3">
    <name type="scientific">Duncaniella freteri</name>
    <dbReference type="NCBI Taxonomy" id="2530391"/>
    <lineage>
        <taxon>Bacteria</taxon>
        <taxon>Pseudomonadati</taxon>
        <taxon>Bacteroidota</taxon>
        <taxon>Bacteroidia</taxon>
        <taxon>Bacteroidales</taxon>
        <taxon>Muribaculaceae</taxon>
        <taxon>Duncaniella</taxon>
    </lineage>
</organism>
<keyword evidence="3" id="KW-1185">Reference proteome</keyword>
<proteinExistence type="predicted"/>
<keyword evidence="1" id="KW-0812">Transmembrane</keyword>
<protein>
    <submittedName>
        <fullName evidence="2">Uncharacterized protein</fullName>
    </submittedName>
</protein>
<reference evidence="2 3" key="1">
    <citation type="submission" date="2019-02" db="EMBL/GenBank/DDBJ databases">
        <title>Isolation and identification of novel species under the genus Muribaculum.</title>
        <authorList>
            <person name="Miyake S."/>
            <person name="Ding Y."/>
            <person name="Low A."/>
            <person name="Soh M."/>
            <person name="Seedorf H."/>
        </authorList>
    </citation>
    <scope>NUCLEOTIDE SEQUENCE [LARGE SCALE GENOMIC DNA]</scope>
    <source>
        <strain evidence="2 3">TLL-A3</strain>
    </source>
</reference>
<dbReference type="RefSeq" id="WP_135472655.1">
    <property type="nucleotide sequence ID" value="NZ_SJSA01000002.1"/>
</dbReference>
<evidence type="ECO:0000313" key="3">
    <source>
        <dbReference type="Proteomes" id="UP000297635"/>
    </source>
</evidence>
<feature type="transmembrane region" description="Helical" evidence="1">
    <location>
        <begin position="159"/>
        <end position="180"/>
    </location>
</feature>
<dbReference type="GeneID" id="82150929"/>
<dbReference type="Proteomes" id="UP000297635">
    <property type="component" value="Unassembled WGS sequence"/>
</dbReference>
<keyword evidence="1" id="KW-1133">Transmembrane helix</keyword>
<evidence type="ECO:0000313" key="2">
    <source>
        <dbReference type="EMBL" id="TGG36959.1"/>
    </source>
</evidence>
<evidence type="ECO:0000256" key="1">
    <source>
        <dbReference type="SAM" id="Phobius"/>
    </source>
</evidence>